<sequence length="310" mass="34814">MKSFISVLILYFVLLGASSLFAQEASSRKIVITGVRFAYPLVEKWIEAYKVANPDADIKIEPRTVTDPTQYDLLIEAYEPDDKIKESRDFVYLARYSLLPVANAKSSFAKTYADKGLTKDKIIQTYFNDVTASRKDDKLDPASYTLYTRLQKAGAPITFAHYFGYQQANIKGRAIAGADEHLIKSLLKDSTGVSYGVPGLLYDVKTRKPLEGLVILPVDADNNGRVSDNEKFYDNLDVVLQKVEDEAPKNIPVEYLHLSIAKNGANPEALKFLKWVLDNSQDTLHDFGFLKPEPKRFLPSKEKFDGVAIN</sequence>
<dbReference type="STRING" id="947013.SAMN04488109_3926"/>
<feature type="signal peptide" evidence="1">
    <location>
        <begin position="1"/>
        <end position="22"/>
    </location>
</feature>
<name>A0A1M5SH52_9BACT</name>
<evidence type="ECO:0000256" key="1">
    <source>
        <dbReference type="SAM" id="SignalP"/>
    </source>
</evidence>
<accession>A0A1M5SH52</accession>
<organism evidence="2 3">
    <name type="scientific">Chryseolinea serpens</name>
    <dbReference type="NCBI Taxonomy" id="947013"/>
    <lineage>
        <taxon>Bacteria</taxon>
        <taxon>Pseudomonadati</taxon>
        <taxon>Bacteroidota</taxon>
        <taxon>Cytophagia</taxon>
        <taxon>Cytophagales</taxon>
        <taxon>Fulvivirgaceae</taxon>
        <taxon>Chryseolinea</taxon>
    </lineage>
</organism>
<dbReference type="AlphaFoldDB" id="A0A1M5SH52"/>
<reference evidence="2 3" key="1">
    <citation type="submission" date="2016-11" db="EMBL/GenBank/DDBJ databases">
        <authorList>
            <person name="Jaros S."/>
            <person name="Januszkiewicz K."/>
            <person name="Wedrychowicz H."/>
        </authorList>
    </citation>
    <scope>NUCLEOTIDE SEQUENCE [LARGE SCALE GENOMIC DNA]</scope>
    <source>
        <strain evidence="2 3">DSM 24574</strain>
    </source>
</reference>
<proteinExistence type="predicted"/>
<feature type="chain" id="PRO_5013200564" description="ABC-type phosphate transport system, substrate-binding protein" evidence="1">
    <location>
        <begin position="23"/>
        <end position="310"/>
    </location>
</feature>
<evidence type="ECO:0000313" key="2">
    <source>
        <dbReference type="EMBL" id="SHH37730.1"/>
    </source>
</evidence>
<dbReference type="EMBL" id="FQWQ01000002">
    <property type="protein sequence ID" value="SHH37730.1"/>
    <property type="molecule type" value="Genomic_DNA"/>
</dbReference>
<dbReference type="RefSeq" id="WP_073137156.1">
    <property type="nucleotide sequence ID" value="NZ_FQWQ01000002.1"/>
</dbReference>
<evidence type="ECO:0008006" key="4">
    <source>
        <dbReference type="Google" id="ProtNLM"/>
    </source>
</evidence>
<dbReference type="OrthoDB" id="1082996at2"/>
<gene>
    <name evidence="2" type="ORF">SAMN04488109_3926</name>
</gene>
<protein>
    <recommendedName>
        <fullName evidence="4">ABC-type phosphate transport system, substrate-binding protein</fullName>
    </recommendedName>
</protein>
<keyword evidence="1" id="KW-0732">Signal</keyword>
<evidence type="ECO:0000313" key="3">
    <source>
        <dbReference type="Proteomes" id="UP000184212"/>
    </source>
</evidence>
<keyword evidence="3" id="KW-1185">Reference proteome</keyword>
<dbReference type="Proteomes" id="UP000184212">
    <property type="component" value="Unassembled WGS sequence"/>
</dbReference>
<dbReference type="SUPFAM" id="SSF53850">
    <property type="entry name" value="Periplasmic binding protein-like II"/>
    <property type="match status" value="1"/>
</dbReference>